<evidence type="ECO:0000259" key="4">
    <source>
        <dbReference type="Pfam" id="PF01370"/>
    </source>
</evidence>
<dbReference type="Proteomes" id="UP000523079">
    <property type="component" value="Unassembled WGS sequence"/>
</dbReference>
<name>A0A7W3P621_9ACTN</name>
<dbReference type="Pfam" id="PF01370">
    <property type="entry name" value="Epimerase"/>
    <property type="match status" value="1"/>
</dbReference>
<evidence type="ECO:0000313" key="5">
    <source>
        <dbReference type="EMBL" id="MBA8794475.1"/>
    </source>
</evidence>
<evidence type="ECO:0000256" key="3">
    <source>
        <dbReference type="ARBA" id="ARBA00023027"/>
    </source>
</evidence>
<dbReference type="InterPro" id="IPR001509">
    <property type="entry name" value="Epimerase_deHydtase"/>
</dbReference>
<protein>
    <submittedName>
        <fullName evidence="5">Nucleoside-diphosphate-sugar epimerase</fullName>
    </submittedName>
</protein>
<keyword evidence="3" id="KW-0520">NAD</keyword>
<accession>A0A7W3P621</accession>
<dbReference type="GO" id="GO:0016491">
    <property type="term" value="F:oxidoreductase activity"/>
    <property type="evidence" value="ECO:0007669"/>
    <property type="project" value="UniProtKB-KW"/>
</dbReference>
<dbReference type="SUPFAM" id="SSF51735">
    <property type="entry name" value="NAD(P)-binding Rossmann-fold domains"/>
    <property type="match status" value="1"/>
</dbReference>
<dbReference type="EMBL" id="JACGWT010000003">
    <property type="protein sequence ID" value="MBA8794475.1"/>
    <property type="molecule type" value="Genomic_DNA"/>
</dbReference>
<dbReference type="Gene3D" id="3.40.50.720">
    <property type="entry name" value="NAD(P)-binding Rossmann-like Domain"/>
    <property type="match status" value="1"/>
</dbReference>
<dbReference type="PANTHER" id="PTHR43103:SF5">
    <property type="entry name" value="4-EPIMERASE, PUTATIVE (AFU_ORTHOLOGUE AFUA_7G00360)-RELATED"/>
    <property type="match status" value="1"/>
</dbReference>
<dbReference type="InterPro" id="IPR036291">
    <property type="entry name" value="NAD(P)-bd_dom_sf"/>
</dbReference>
<evidence type="ECO:0000256" key="1">
    <source>
        <dbReference type="ARBA" id="ARBA00007637"/>
    </source>
</evidence>
<feature type="domain" description="NAD-dependent epimerase/dehydratase" evidence="4">
    <location>
        <begin position="30"/>
        <end position="202"/>
    </location>
</feature>
<dbReference type="RefSeq" id="WP_220483756.1">
    <property type="nucleotide sequence ID" value="NZ_JACGWT010000003.1"/>
</dbReference>
<gene>
    <name evidence="5" type="ORF">FHX74_002094</name>
</gene>
<dbReference type="PANTHER" id="PTHR43103">
    <property type="entry name" value="NUCLEOSIDE-DIPHOSPHATE-SUGAR EPIMERASE"/>
    <property type="match status" value="1"/>
</dbReference>
<comment type="similarity">
    <text evidence="1">Belongs to the NAD(P)-dependent epimerase/dehydratase family.</text>
</comment>
<organism evidence="5 6">
    <name type="scientific">Microlunatus kandeliicorticis</name>
    <dbReference type="NCBI Taxonomy" id="1759536"/>
    <lineage>
        <taxon>Bacteria</taxon>
        <taxon>Bacillati</taxon>
        <taxon>Actinomycetota</taxon>
        <taxon>Actinomycetes</taxon>
        <taxon>Propionibacteriales</taxon>
        <taxon>Propionibacteriaceae</taxon>
        <taxon>Microlunatus</taxon>
    </lineage>
</organism>
<keyword evidence="6" id="KW-1185">Reference proteome</keyword>
<evidence type="ECO:0000313" key="6">
    <source>
        <dbReference type="Proteomes" id="UP000523079"/>
    </source>
</evidence>
<comment type="caution">
    <text evidence="5">The sequence shown here is derived from an EMBL/GenBank/DDBJ whole genome shotgun (WGS) entry which is preliminary data.</text>
</comment>
<reference evidence="5 6" key="1">
    <citation type="submission" date="2020-07" db="EMBL/GenBank/DDBJ databases">
        <title>Sequencing the genomes of 1000 actinobacteria strains.</title>
        <authorList>
            <person name="Klenk H.-P."/>
        </authorList>
    </citation>
    <scope>NUCLEOTIDE SEQUENCE [LARGE SCALE GENOMIC DNA]</scope>
    <source>
        <strain evidence="5 6">DSM 100723</strain>
    </source>
</reference>
<evidence type="ECO:0000256" key="2">
    <source>
        <dbReference type="ARBA" id="ARBA00023002"/>
    </source>
</evidence>
<keyword evidence="2" id="KW-0560">Oxidoreductase</keyword>
<sequence>MLAADGAPEPLTGGSVPLTGGSVPLTGRAVLVTGAAGTIGGEVCRRFTEGGARVTALIMEHQEPPTFPTGDPAYERVVRGDTTDRELVGEAVDGAAAVVHLAAYISPTAAPPYDVFVNNVASTFTVLFQAGEHEVPRAVLASSINASGLPMNSHDVAVDHYPVDEDLPVDIEDPYSLSKQTDEGTARMISRRFPMPTVAFRFPLTTTRARLLEFGALDPGKPSAVREGWSYLDVRDAARAVELAVTRPVSGAHAVLVAADDVRVPHATEDLLDAYAPGVPRRRRFVGTEVPVDLGRCRSLLGFRAEHTLDLEPGPLPGS</sequence>
<proteinExistence type="inferred from homology"/>
<dbReference type="AlphaFoldDB" id="A0A7W3P621"/>